<evidence type="ECO:0000313" key="4">
    <source>
        <dbReference type="EMBL" id="KAF2677721.1"/>
    </source>
</evidence>
<gene>
    <name evidence="4" type="ORF">K458DRAFT_395642</name>
</gene>
<dbReference type="InterPro" id="IPR056884">
    <property type="entry name" value="NPHP3-like_N"/>
</dbReference>
<dbReference type="Gene3D" id="3.40.50.300">
    <property type="entry name" value="P-loop containing nucleotide triphosphate hydrolases"/>
    <property type="match status" value="1"/>
</dbReference>
<dbReference type="EMBL" id="MU005619">
    <property type="protein sequence ID" value="KAF2677721.1"/>
    <property type="molecule type" value="Genomic_DNA"/>
</dbReference>
<feature type="domain" description="Nephrocystin 3-like N-terminal" evidence="2">
    <location>
        <begin position="236"/>
        <end position="420"/>
    </location>
</feature>
<dbReference type="PANTHER" id="PTHR10039:SF5">
    <property type="entry name" value="NACHT DOMAIN-CONTAINING PROTEIN"/>
    <property type="match status" value="1"/>
</dbReference>
<keyword evidence="1" id="KW-0677">Repeat</keyword>
<sequence>MDPLTAVSLAANIVQFVEFSCKLVTSSGDFLQSTTGRLPEHDEVNLIAESLKSLHEKTVCLSTVSLDLGRLNKHEKRLLPLREACLKVADELIDILEGLRVSGSQKRWKSVRAALLSTLKEKRVRELESRLLKLQAQIDSRVIEDIRKQQSEILQLLRKQTRLGGTSLQVTRNLSSLVDTVQSTFDGLRSRLDLVDVADRVNQAHTKALEQSILISLDYDLRISRRQAIKPAYPDTFRWIFEDQNASGEPITFVKWLQNKSGVYWITGKPGSGKSTLMKCIWSQYDTQQGLKKWSQGETVITAWFFFWNSGTAMQKSLEGLLRSMLIQILDQCPELIPEAFSLRWEALLATRSYATTQPLWSLQELLDSFRTITKQASMKAKFCFFIDGLDEYEGTDKELVEIIDSFNSSENLKFCLSSRPHASFRKAYGDDPRTVLHVPKLTDGDIRLYVRISLDENTAFQDMKKRYPDRCKQLVEGIVNDANGVFLWVHLVVSRLLDGIEINKDRMGDLERKFRCIPKELDDLFCHIMESVDHDYHELQANMFRVACDAEEPLDLMAYYFMDSEDTDSALKMPVEPLAFDVVREKQETMAVRVSVRSKGLLEVFEDPMSHHFRSLKVQLLHRTFRDFILDKHMQDFIRRRSAPNLNPLRSICLALLAELKTYLFHHHDPVRTCHQLRLLDSLLHYALEMELTEGASPNDVLAEARSILPELPRLPRGDHRHLYEEWLLFKDLVGDSESKSTSSDPFVEFATCRGLAHFPLSCMEQSKPTGARLDEILWASVQRRKISDHEPVLNPDVVKMLLDMGADPGPGWNSFLSSDWWALGGADVEKALFYVTKLFLEYNVHVSDPSMIRAKIVGFSRGDIEEIDWLIQTHSSRPKAAFQRLPFKWKRWASNLTRW</sequence>
<name>A0A6G1IIE6_9PLEO</name>
<evidence type="ECO:0000313" key="5">
    <source>
        <dbReference type="Proteomes" id="UP000799291"/>
    </source>
</evidence>
<accession>A0A6G1IIE6</accession>
<dbReference type="SUPFAM" id="SSF52540">
    <property type="entry name" value="P-loop containing nucleoside triphosphate hydrolases"/>
    <property type="match status" value="1"/>
</dbReference>
<dbReference type="PANTHER" id="PTHR10039">
    <property type="entry name" value="AMELOGENIN"/>
    <property type="match status" value="1"/>
</dbReference>
<proteinExistence type="predicted"/>
<reference evidence="4" key="1">
    <citation type="journal article" date="2020" name="Stud. Mycol.">
        <title>101 Dothideomycetes genomes: a test case for predicting lifestyles and emergence of pathogens.</title>
        <authorList>
            <person name="Haridas S."/>
            <person name="Albert R."/>
            <person name="Binder M."/>
            <person name="Bloem J."/>
            <person name="Labutti K."/>
            <person name="Salamov A."/>
            <person name="Andreopoulos B."/>
            <person name="Baker S."/>
            <person name="Barry K."/>
            <person name="Bills G."/>
            <person name="Bluhm B."/>
            <person name="Cannon C."/>
            <person name="Castanera R."/>
            <person name="Culley D."/>
            <person name="Daum C."/>
            <person name="Ezra D."/>
            <person name="Gonzalez J."/>
            <person name="Henrissat B."/>
            <person name="Kuo A."/>
            <person name="Liang C."/>
            <person name="Lipzen A."/>
            <person name="Lutzoni F."/>
            <person name="Magnuson J."/>
            <person name="Mondo S."/>
            <person name="Nolan M."/>
            <person name="Ohm R."/>
            <person name="Pangilinan J."/>
            <person name="Park H.-J."/>
            <person name="Ramirez L."/>
            <person name="Alfaro M."/>
            <person name="Sun H."/>
            <person name="Tritt A."/>
            <person name="Yoshinaga Y."/>
            <person name="Zwiers L.-H."/>
            <person name="Turgeon B."/>
            <person name="Goodwin S."/>
            <person name="Spatafora J."/>
            <person name="Crous P."/>
            <person name="Grigoriev I."/>
        </authorList>
    </citation>
    <scope>NUCLEOTIDE SEQUENCE</scope>
    <source>
        <strain evidence="4">CBS 122367</strain>
    </source>
</reference>
<evidence type="ECO:0000256" key="1">
    <source>
        <dbReference type="ARBA" id="ARBA00022737"/>
    </source>
</evidence>
<protein>
    <submittedName>
        <fullName evidence="4">Uncharacterized protein</fullName>
    </submittedName>
</protein>
<dbReference type="InterPro" id="IPR056693">
    <property type="entry name" value="DUF7791"/>
</dbReference>
<dbReference type="AlphaFoldDB" id="A0A6G1IIE6"/>
<evidence type="ECO:0000259" key="3">
    <source>
        <dbReference type="Pfam" id="PF25053"/>
    </source>
</evidence>
<dbReference type="Pfam" id="PF25053">
    <property type="entry name" value="DUF7791"/>
    <property type="match status" value="1"/>
</dbReference>
<dbReference type="InterPro" id="IPR027417">
    <property type="entry name" value="P-loop_NTPase"/>
</dbReference>
<dbReference type="OrthoDB" id="443402at2759"/>
<feature type="domain" description="DUF7791" evidence="3">
    <location>
        <begin position="533"/>
        <end position="664"/>
    </location>
</feature>
<dbReference type="Pfam" id="PF24883">
    <property type="entry name" value="NPHP3_N"/>
    <property type="match status" value="1"/>
</dbReference>
<keyword evidence="5" id="KW-1185">Reference proteome</keyword>
<evidence type="ECO:0000259" key="2">
    <source>
        <dbReference type="Pfam" id="PF24883"/>
    </source>
</evidence>
<dbReference type="Proteomes" id="UP000799291">
    <property type="component" value="Unassembled WGS sequence"/>
</dbReference>
<organism evidence="4 5">
    <name type="scientific">Lentithecium fluviatile CBS 122367</name>
    <dbReference type="NCBI Taxonomy" id="1168545"/>
    <lineage>
        <taxon>Eukaryota</taxon>
        <taxon>Fungi</taxon>
        <taxon>Dikarya</taxon>
        <taxon>Ascomycota</taxon>
        <taxon>Pezizomycotina</taxon>
        <taxon>Dothideomycetes</taxon>
        <taxon>Pleosporomycetidae</taxon>
        <taxon>Pleosporales</taxon>
        <taxon>Massarineae</taxon>
        <taxon>Lentitheciaceae</taxon>
        <taxon>Lentithecium</taxon>
    </lineage>
</organism>